<keyword evidence="4" id="KW-1003">Cell membrane</keyword>
<evidence type="ECO:0000256" key="9">
    <source>
        <dbReference type="RuleBase" id="RU363032"/>
    </source>
</evidence>
<dbReference type="AlphaFoldDB" id="A0A1G5AWQ6"/>
<evidence type="ECO:0000256" key="3">
    <source>
        <dbReference type="ARBA" id="ARBA00022448"/>
    </source>
</evidence>
<dbReference type="CDD" id="cd06261">
    <property type="entry name" value="TM_PBP2"/>
    <property type="match status" value="1"/>
</dbReference>
<dbReference type="InterPro" id="IPR000515">
    <property type="entry name" value="MetI-like"/>
</dbReference>
<feature type="transmembrane region" description="Helical" evidence="9">
    <location>
        <begin position="205"/>
        <end position="229"/>
    </location>
</feature>
<keyword evidence="8 9" id="KW-0472">Membrane</keyword>
<gene>
    <name evidence="11" type="ORF">SAMN05216233_101497</name>
</gene>
<feature type="transmembrane region" description="Helical" evidence="9">
    <location>
        <begin position="145"/>
        <end position="168"/>
    </location>
</feature>
<dbReference type="PANTHER" id="PTHR30425:SF1">
    <property type="entry name" value="PHOSPHATE TRANSPORT SYSTEM PERMEASE PROTEIN PSTC"/>
    <property type="match status" value="1"/>
</dbReference>
<feature type="transmembrane region" description="Helical" evidence="9">
    <location>
        <begin position="16"/>
        <end position="43"/>
    </location>
</feature>
<feature type="transmembrane region" description="Helical" evidence="9">
    <location>
        <begin position="108"/>
        <end position="133"/>
    </location>
</feature>
<dbReference type="EMBL" id="FMUX01000001">
    <property type="protein sequence ID" value="SCX82339.1"/>
    <property type="molecule type" value="Genomic_DNA"/>
</dbReference>
<feature type="domain" description="ABC transmembrane type-1" evidence="10">
    <location>
        <begin position="69"/>
        <end position="279"/>
    </location>
</feature>
<dbReference type="STRING" id="419481.SAMN05216233_101497"/>
<evidence type="ECO:0000256" key="5">
    <source>
        <dbReference type="ARBA" id="ARBA00022592"/>
    </source>
</evidence>
<dbReference type="RefSeq" id="WP_092207843.1">
    <property type="nucleotide sequence ID" value="NZ_FMUX01000001.1"/>
</dbReference>
<name>A0A1G5AWQ6_9BACT</name>
<feature type="transmembrane region" description="Helical" evidence="9">
    <location>
        <begin position="63"/>
        <end position="96"/>
    </location>
</feature>
<evidence type="ECO:0000256" key="6">
    <source>
        <dbReference type="ARBA" id="ARBA00022692"/>
    </source>
</evidence>
<keyword evidence="7 9" id="KW-1133">Transmembrane helix</keyword>
<dbReference type="GO" id="GO:0055085">
    <property type="term" value="P:transmembrane transport"/>
    <property type="evidence" value="ECO:0007669"/>
    <property type="project" value="InterPro"/>
</dbReference>
<keyword evidence="12" id="KW-1185">Reference proteome</keyword>
<keyword evidence="3 9" id="KW-0813">Transport</keyword>
<evidence type="ECO:0000313" key="12">
    <source>
        <dbReference type="Proteomes" id="UP000198870"/>
    </source>
</evidence>
<comment type="subcellular location">
    <subcellularLocation>
        <location evidence="1 9">Cell membrane</location>
        <topology evidence="1 9">Multi-pass membrane protein</topology>
    </subcellularLocation>
</comment>
<dbReference type="Gene3D" id="1.10.3720.10">
    <property type="entry name" value="MetI-like"/>
    <property type="match status" value="1"/>
</dbReference>
<dbReference type="GO" id="GO:0006817">
    <property type="term" value="P:phosphate ion transport"/>
    <property type="evidence" value="ECO:0007669"/>
    <property type="project" value="UniProtKB-KW"/>
</dbReference>
<evidence type="ECO:0000256" key="2">
    <source>
        <dbReference type="ARBA" id="ARBA00007069"/>
    </source>
</evidence>
<evidence type="ECO:0000256" key="7">
    <source>
        <dbReference type="ARBA" id="ARBA00022989"/>
    </source>
</evidence>
<dbReference type="InterPro" id="IPR051124">
    <property type="entry name" value="Phosphate_Transport_Permease"/>
</dbReference>
<sequence length="288" mass="30449">MLVTPKRCHEWIGEGAAAWAAFVTMGLTLAIFGFMGWLALPLLEQGTFATLLTPVWQPGQGRFGLLPMIGGTLAVALPATLLAFPMSLGFACFATHLAPVRLRKGLKALASLMTGIPTVVYGFSAVFLLVPLVRQLGGRGSGFSIVAAVLVLALLISPTMILILISAFEALPRQWLRSFAAMGATPEETVWGLLLPQSTRAMAGALLLGLGRATGDTLIALMLAGNAVLAPGDPLGPARTLTSHIALVMAADFDSPEFRSVFACGILLYLLIFALTLLVRRLTRRPEA</sequence>
<dbReference type="SUPFAM" id="SSF161098">
    <property type="entry name" value="MetI-like"/>
    <property type="match status" value="1"/>
</dbReference>
<evidence type="ECO:0000256" key="8">
    <source>
        <dbReference type="ARBA" id="ARBA00023136"/>
    </source>
</evidence>
<keyword evidence="6 9" id="KW-0812">Transmembrane</keyword>
<comment type="similarity">
    <text evidence="2">Belongs to the binding-protein-dependent transport system permease family. CysTW subfamily.</text>
</comment>
<evidence type="ECO:0000256" key="1">
    <source>
        <dbReference type="ARBA" id="ARBA00004651"/>
    </source>
</evidence>
<dbReference type="OrthoDB" id="9785113at2"/>
<dbReference type="GO" id="GO:0005886">
    <property type="term" value="C:plasma membrane"/>
    <property type="evidence" value="ECO:0007669"/>
    <property type="project" value="UniProtKB-SubCell"/>
</dbReference>
<reference evidence="11 12" key="1">
    <citation type="submission" date="2016-10" db="EMBL/GenBank/DDBJ databases">
        <authorList>
            <person name="de Groot N.N."/>
        </authorList>
    </citation>
    <scope>NUCLEOTIDE SEQUENCE [LARGE SCALE GENOMIC DNA]</scope>
    <source>
        <strain evidence="11 12">AA1</strain>
    </source>
</reference>
<dbReference type="InterPro" id="IPR035906">
    <property type="entry name" value="MetI-like_sf"/>
</dbReference>
<dbReference type="PANTHER" id="PTHR30425">
    <property type="entry name" value="PHOSPHATE TRANSPORT SYSTEM PERMEASE PROTEIN PST"/>
    <property type="match status" value="1"/>
</dbReference>
<dbReference type="PROSITE" id="PS50928">
    <property type="entry name" value="ABC_TM1"/>
    <property type="match status" value="1"/>
</dbReference>
<keyword evidence="5" id="KW-0592">Phosphate transport</keyword>
<proteinExistence type="inferred from homology"/>
<protein>
    <submittedName>
        <fullName evidence="11">Phosphate ABC transporter membrane protein 1, PhoT family</fullName>
    </submittedName>
</protein>
<evidence type="ECO:0000256" key="4">
    <source>
        <dbReference type="ARBA" id="ARBA00022475"/>
    </source>
</evidence>
<feature type="transmembrane region" description="Helical" evidence="9">
    <location>
        <begin position="258"/>
        <end position="279"/>
    </location>
</feature>
<evidence type="ECO:0000259" key="10">
    <source>
        <dbReference type="PROSITE" id="PS50928"/>
    </source>
</evidence>
<accession>A0A1G5AWQ6</accession>
<organism evidence="11 12">
    <name type="scientific">Desulfoluna spongiiphila</name>
    <dbReference type="NCBI Taxonomy" id="419481"/>
    <lineage>
        <taxon>Bacteria</taxon>
        <taxon>Pseudomonadati</taxon>
        <taxon>Thermodesulfobacteriota</taxon>
        <taxon>Desulfobacteria</taxon>
        <taxon>Desulfobacterales</taxon>
        <taxon>Desulfolunaceae</taxon>
        <taxon>Desulfoluna</taxon>
    </lineage>
</organism>
<dbReference type="Proteomes" id="UP000198870">
    <property type="component" value="Unassembled WGS sequence"/>
</dbReference>
<evidence type="ECO:0000313" key="11">
    <source>
        <dbReference type="EMBL" id="SCX82339.1"/>
    </source>
</evidence>
<dbReference type="Pfam" id="PF00528">
    <property type="entry name" value="BPD_transp_1"/>
    <property type="match status" value="1"/>
</dbReference>